<evidence type="ECO:0000256" key="1">
    <source>
        <dbReference type="SAM" id="SignalP"/>
    </source>
</evidence>
<accession>A0A7S3LTD8</accession>
<keyword evidence="1" id="KW-0732">Signal</keyword>
<dbReference type="AlphaFoldDB" id="A0A7S3LTD8"/>
<protein>
    <recommendedName>
        <fullName evidence="3">Nucleotide-diphospho-sugar transferase domain-containing protein</fullName>
    </recommendedName>
</protein>
<reference evidence="2" key="1">
    <citation type="submission" date="2021-01" db="EMBL/GenBank/DDBJ databases">
        <authorList>
            <person name="Corre E."/>
            <person name="Pelletier E."/>
            <person name="Niang G."/>
            <person name="Scheremetjew M."/>
            <person name="Finn R."/>
            <person name="Kale V."/>
            <person name="Holt S."/>
            <person name="Cochrane G."/>
            <person name="Meng A."/>
            <person name="Brown T."/>
            <person name="Cohen L."/>
        </authorList>
    </citation>
    <scope>NUCLEOTIDE SEQUENCE</scope>
    <source>
        <strain evidence="2">GSBS06</strain>
    </source>
</reference>
<evidence type="ECO:0000313" key="2">
    <source>
        <dbReference type="EMBL" id="CAE0437776.1"/>
    </source>
</evidence>
<organism evidence="2">
    <name type="scientific">Aplanochytrium stocchinoi</name>
    <dbReference type="NCBI Taxonomy" id="215587"/>
    <lineage>
        <taxon>Eukaryota</taxon>
        <taxon>Sar</taxon>
        <taxon>Stramenopiles</taxon>
        <taxon>Bigyra</taxon>
        <taxon>Labyrinthulomycetes</taxon>
        <taxon>Thraustochytrida</taxon>
        <taxon>Thraustochytriidae</taxon>
        <taxon>Aplanochytrium</taxon>
    </lineage>
</organism>
<dbReference type="EMBL" id="HBIN01010729">
    <property type="protein sequence ID" value="CAE0437776.1"/>
    <property type="molecule type" value="Transcribed_RNA"/>
</dbReference>
<gene>
    <name evidence="2" type="ORF">ASTO00021_LOCUS8032</name>
</gene>
<feature type="signal peptide" evidence="1">
    <location>
        <begin position="1"/>
        <end position="22"/>
    </location>
</feature>
<evidence type="ECO:0008006" key="3">
    <source>
        <dbReference type="Google" id="ProtNLM"/>
    </source>
</evidence>
<sequence length="343" mass="39593">MKGRKILFFTFAALCLLTMVLLQGFVGPDNVMVTPRMPSKTSTLPLTRQGTLGEMTPTRLESDSQHFTFDFFANDNKNRFLTFKTTRNPLTVGSRSNYAHGTNTYFVSYGDARFRKSRLRIFSEAKSSGYFDYGVVFTPEGLPDELVQNENPLIREILRQHRGGGYWVWKMFIIKWILEVADEGDFVFYADSGCTIRTNDAAVRRFDDYKKILTESKYGVLSFQLKFPEQLYTTSKIFEHFDVPIDSPIRKSGQFMATVVGLRKGPHQRKIFDMYFEALYTDPHLITDAYNADAKRKFKDFRDNRHDQSVLSVIRKLLGADIIPTDETFRNSSVPFEAIRRKG</sequence>
<proteinExistence type="predicted"/>
<name>A0A7S3LTD8_9STRA</name>
<feature type="chain" id="PRO_5030655579" description="Nucleotide-diphospho-sugar transferase domain-containing protein" evidence="1">
    <location>
        <begin position="23"/>
        <end position="343"/>
    </location>
</feature>